<gene>
    <name evidence="1" type="ORF">CUT44_18145</name>
</gene>
<organism evidence="1 2">
    <name type="scientific">Streptomyces carminius</name>
    <dbReference type="NCBI Taxonomy" id="2665496"/>
    <lineage>
        <taxon>Bacteria</taxon>
        <taxon>Bacillati</taxon>
        <taxon>Actinomycetota</taxon>
        <taxon>Actinomycetes</taxon>
        <taxon>Kitasatosporales</taxon>
        <taxon>Streptomycetaceae</taxon>
        <taxon>Streptomyces</taxon>
    </lineage>
</organism>
<keyword evidence="2" id="KW-1185">Reference proteome</keyword>
<name>A0A2M8LWX3_9ACTN</name>
<dbReference type="Gene3D" id="3.90.176.10">
    <property type="entry name" value="Toxin ADP-ribosyltransferase, Chain A, domain 1"/>
    <property type="match status" value="1"/>
</dbReference>
<dbReference type="AlphaFoldDB" id="A0A2M8LWX3"/>
<dbReference type="EMBL" id="PGGW01000058">
    <property type="protein sequence ID" value="PJE96425.1"/>
    <property type="molecule type" value="Genomic_DNA"/>
</dbReference>
<evidence type="ECO:0000313" key="1">
    <source>
        <dbReference type="EMBL" id="PJE96425.1"/>
    </source>
</evidence>
<protein>
    <submittedName>
        <fullName evidence="1">Uncharacterized protein</fullName>
    </submittedName>
</protein>
<accession>A0A2M8LWX3</accession>
<reference evidence="1 2" key="1">
    <citation type="submission" date="2017-11" db="EMBL/GenBank/DDBJ databases">
        <title>Streptomyces carmine sp. nov., a novel actinomycete isolated from Sophora alopecuroides in Xinjiang, China.</title>
        <authorList>
            <person name="Wang Y."/>
            <person name="Luo X."/>
            <person name="Wan C."/>
            <person name="Zhang L."/>
        </authorList>
    </citation>
    <scope>NUCLEOTIDE SEQUENCE [LARGE SCALE GENOMIC DNA]</scope>
    <source>
        <strain evidence="1 2">TRM SA0054</strain>
    </source>
</reference>
<dbReference type="Proteomes" id="UP000230407">
    <property type="component" value="Unassembled WGS sequence"/>
</dbReference>
<comment type="caution">
    <text evidence="1">The sequence shown here is derived from an EMBL/GenBank/DDBJ whole genome shotgun (WGS) entry which is preliminary data.</text>
</comment>
<dbReference type="RefSeq" id="WP_100202918.1">
    <property type="nucleotide sequence ID" value="NZ_PGGW01000058.1"/>
</dbReference>
<proteinExistence type="predicted"/>
<sequence length="403" mass="44730">MAVTRRLSRFGDWSTLRPMCHSGSLRDQQPFFAGADVGSRMDQVRRAINDIRVHWDRYPDFVADLREYLERQAARAGTGGSDGEDGEGGEEDGQRVAALFSGVKEWADRRDPGEDDGDGDDYSAIRLYTSQPGYRRIFGTINAAFRDAGLTRDTKALRSAAFLVELLSIDLFNYRHRHTHADNFEGVVHRGMCVSDAQLGRFAELASGPVDQRYLSIPLAMASASTDRASALAFALEQARRHPGRHPLLWEIRVAGLPAELLDVYRAAFPRGTVTSMCAVPIDRLSDYPYEKEVLLRGPFFQILRLTRNTAGRGGRDEPTHVVEAVMLNSNRDHVSTVASDEGEDRRARDLFRTLVTLHRSALCAQYAGERGLAGDAAVYRSLHSGSRAALDRHLERPGGASR</sequence>
<evidence type="ECO:0000313" key="2">
    <source>
        <dbReference type="Proteomes" id="UP000230407"/>
    </source>
</evidence>